<dbReference type="PIRSF" id="PIRSF004749">
    <property type="entry name" value="Pep_def"/>
    <property type="match status" value="1"/>
</dbReference>
<comment type="cofactor">
    <cofactor evidence="6">
        <name>Fe(2+)</name>
        <dbReference type="ChEBI" id="CHEBI:29033"/>
    </cofactor>
    <text evidence="6">Binds 1 Fe(2+) ion.</text>
</comment>
<evidence type="ECO:0000313" key="7">
    <source>
        <dbReference type="EMBL" id="ADI28597.1"/>
    </source>
</evidence>
<dbReference type="Gene3D" id="3.90.45.10">
    <property type="entry name" value="Peptide deformylase"/>
    <property type="match status" value="1"/>
</dbReference>
<evidence type="ECO:0000313" key="8">
    <source>
        <dbReference type="Proteomes" id="UP000000383"/>
    </source>
</evidence>
<dbReference type="GO" id="GO:0042586">
    <property type="term" value="F:peptide deformylase activity"/>
    <property type="evidence" value="ECO:0007669"/>
    <property type="project" value="UniProtKB-UniRule"/>
</dbReference>
<gene>
    <name evidence="6" type="primary">def</name>
    <name evidence="7" type="ordered locus">M301_0210</name>
</gene>
<evidence type="ECO:0000256" key="2">
    <source>
        <dbReference type="ARBA" id="ARBA00022723"/>
    </source>
</evidence>
<dbReference type="AlphaFoldDB" id="D7DKY6"/>
<dbReference type="GO" id="GO:0046872">
    <property type="term" value="F:metal ion binding"/>
    <property type="evidence" value="ECO:0007669"/>
    <property type="project" value="UniProtKB-KW"/>
</dbReference>
<dbReference type="PRINTS" id="PR01576">
    <property type="entry name" value="PDEFORMYLASE"/>
</dbReference>
<dbReference type="EMBL" id="CP002056">
    <property type="protein sequence ID" value="ADI28597.1"/>
    <property type="molecule type" value="Genomic_DNA"/>
</dbReference>
<dbReference type="HAMAP" id="MF_00163">
    <property type="entry name" value="Pep_deformylase"/>
    <property type="match status" value="1"/>
</dbReference>
<feature type="binding site" evidence="6">
    <location>
        <position position="91"/>
    </location>
    <ligand>
        <name>Fe cation</name>
        <dbReference type="ChEBI" id="CHEBI:24875"/>
    </ligand>
</feature>
<dbReference type="STRING" id="666681.M301_0210"/>
<comment type="function">
    <text evidence="6">Removes the formyl group from the N-terminal Met of newly synthesized proteins. Requires at least a dipeptide for an efficient rate of reaction. N-terminal L-methionine is a prerequisite for activity but the enzyme has broad specificity at other positions.</text>
</comment>
<keyword evidence="5 6" id="KW-0408">Iron</keyword>
<reference evidence="8" key="1">
    <citation type="submission" date="2010-05" db="EMBL/GenBank/DDBJ databases">
        <title>Complete sequence of Methylotenera sp. 301.</title>
        <authorList>
            <person name="Lucas S."/>
            <person name="Copeland A."/>
            <person name="Lapidus A."/>
            <person name="Cheng J.-F."/>
            <person name="Bruce D."/>
            <person name="Goodwin L."/>
            <person name="Pitluck S."/>
            <person name="Clum A."/>
            <person name="Land M."/>
            <person name="Hauser L."/>
            <person name="Kyrpides N."/>
            <person name="Ivanova N."/>
            <person name="Chistoservova L."/>
            <person name="Kalyuzhnaya M."/>
            <person name="Woyke T."/>
        </authorList>
    </citation>
    <scope>NUCLEOTIDE SEQUENCE [LARGE SCALE GENOMIC DNA]</scope>
    <source>
        <strain evidence="8">301</strain>
    </source>
</reference>
<keyword evidence="2 6" id="KW-0479">Metal-binding</keyword>
<dbReference type="InterPro" id="IPR036821">
    <property type="entry name" value="Peptide_deformylase_sf"/>
</dbReference>
<dbReference type="NCBIfam" id="NF001159">
    <property type="entry name" value="PRK00150.1-3"/>
    <property type="match status" value="1"/>
</dbReference>
<dbReference type="SUPFAM" id="SSF56420">
    <property type="entry name" value="Peptide deformylase"/>
    <property type="match status" value="1"/>
</dbReference>
<evidence type="ECO:0000256" key="6">
    <source>
        <dbReference type="HAMAP-Rule" id="MF_00163"/>
    </source>
</evidence>
<dbReference type="PANTHER" id="PTHR10458:SF22">
    <property type="entry name" value="PEPTIDE DEFORMYLASE"/>
    <property type="match status" value="1"/>
</dbReference>
<dbReference type="FunFam" id="3.90.45.10:FF:000001">
    <property type="entry name" value="Peptide deformylase"/>
    <property type="match status" value="1"/>
</dbReference>
<dbReference type="KEGG" id="meh:M301_0210"/>
<dbReference type="PANTHER" id="PTHR10458">
    <property type="entry name" value="PEPTIDE DEFORMYLASE"/>
    <property type="match status" value="1"/>
</dbReference>
<dbReference type="eggNOG" id="COG0242">
    <property type="taxonomic scope" value="Bacteria"/>
</dbReference>
<dbReference type="InterPro" id="IPR023635">
    <property type="entry name" value="Peptide_deformylase"/>
</dbReference>
<dbReference type="Pfam" id="PF01327">
    <property type="entry name" value="Pep_deformylase"/>
    <property type="match status" value="1"/>
</dbReference>
<sequence length="166" mass="18867">MAILDILNYPDPRLHKVAKPVKEVDASIRRLIDDMRETMYDAPGIGLAATQVDQHIQLLIIDTSETKDHLQVFINPKIIEKSGVQDYEEGCLSVPGVYETVTRAEKVTVEALDYNGKPFTLKAEGLLSICIQHEMDHLLGKVFVEYLSPLKRSRIKNKMLKLTRHK</sequence>
<dbReference type="RefSeq" id="WP_013146914.1">
    <property type="nucleotide sequence ID" value="NC_014207.1"/>
</dbReference>
<keyword evidence="8" id="KW-1185">Reference proteome</keyword>
<dbReference type="CDD" id="cd00487">
    <property type="entry name" value="Pep_deformylase"/>
    <property type="match status" value="1"/>
</dbReference>
<evidence type="ECO:0000256" key="5">
    <source>
        <dbReference type="ARBA" id="ARBA00023004"/>
    </source>
</evidence>
<dbReference type="OrthoDB" id="9804313at2"/>
<feature type="active site" evidence="6">
    <location>
        <position position="134"/>
    </location>
</feature>
<dbReference type="NCBIfam" id="TIGR00079">
    <property type="entry name" value="pept_deformyl"/>
    <property type="match status" value="1"/>
</dbReference>
<keyword evidence="3 6" id="KW-0378">Hydrolase</keyword>
<reference evidence="7 8" key="2">
    <citation type="journal article" date="2011" name="J. Bacteriol.">
        <title>Genomes of three methylotrophs from a single niche uncover genetic and metabolic divergence of Methylophilaceae.</title>
        <authorList>
            <person name="Lapidus A."/>
            <person name="Clum A."/>
            <person name="Labutti K."/>
            <person name="Kaluzhnaya M.G."/>
            <person name="Lim S."/>
            <person name="Beck D.A."/>
            <person name="Glavina Del Rio T."/>
            <person name="Nolan M."/>
            <person name="Mavromatis K."/>
            <person name="Huntemann M."/>
            <person name="Lucas S."/>
            <person name="Lidstrom M.E."/>
            <person name="Ivanova N."/>
            <person name="Chistoserdova L."/>
        </authorList>
    </citation>
    <scope>NUCLEOTIDE SEQUENCE [LARGE SCALE GENOMIC DNA]</scope>
    <source>
        <strain evidence="7 8">301</strain>
    </source>
</reference>
<dbReference type="Proteomes" id="UP000000383">
    <property type="component" value="Chromosome"/>
</dbReference>
<evidence type="ECO:0000256" key="3">
    <source>
        <dbReference type="ARBA" id="ARBA00022801"/>
    </source>
</evidence>
<evidence type="ECO:0000256" key="1">
    <source>
        <dbReference type="ARBA" id="ARBA00010759"/>
    </source>
</evidence>
<accession>D7DKY6</accession>
<feature type="binding site" evidence="6">
    <location>
        <position position="137"/>
    </location>
    <ligand>
        <name>Fe cation</name>
        <dbReference type="ChEBI" id="CHEBI:24875"/>
    </ligand>
</feature>
<dbReference type="HOGENOM" id="CLU_061901_2_1_4"/>
<dbReference type="EC" id="3.5.1.88" evidence="6"/>
<comment type="similarity">
    <text evidence="1 6">Belongs to the polypeptide deformylase family.</text>
</comment>
<dbReference type="GO" id="GO:0006412">
    <property type="term" value="P:translation"/>
    <property type="evidence" value="ECO:0007669"/>
    <property type="project" value="UniProtKB-UniRule"/>
</dbReference>
<name>D7DKY6_METV0</name>
<keyword evidence="4 6" id="KW-0648">Protein biosynthesis</keyword>
<protein>
    <recommendedName>
        <fullName evidence="6">Peptide deformylase</fullName>
        <shortName evidence="6">PDF</shortName>
        <ecNumber evidence="6">3.5.1.88</ecNumber>
    </recommendedName>
    <alternativeName>
        <fullName evidence="6">Polypeptide deformylase</fullName>
    </alternativeName>
</protein>
<comment type="catalytic activity">
    <reaction evidence="6">
        <text>N-terminal N-formyl-L-methionyl-[peptide] + H2O = N-terminal L-methionyl-[peptide] + formate</text>
        <dbReference type="Rhea" id="RHEA:24420"/>
        <dbReference type="Rhea" id="RHEA-COMP:10639"/>
        <dbReference type="Rhea" id="RHEA-COMP:10640"/>
        <dbReference type="ChEBI" id="CHEBI:15377"/>
        <dbReference type="ChEBI" id="CHEBI:15740"/>
        <dbReference type="ChEBI" id="CHEBI:49298"/>
        <dbReference type="ChEBI" id="CHEBI:64731"/>
        <dbReference type="EC" id="3.5.1.88"/>
    </reaction>
</comment>
<evidence type="ECO:0000256" key="4">
    <source>
        <dbReference type="ARBA" id="ARBA00022917"/>
    </source>
</evidence>
<proteinExistence type="inferred from homology"/>
<organism evidence="7 8">
    <name type="scientific">Methylotenera versatilis (strain 301)</name>
    <dbReference type="NCBI Taxonomy" id="666681"/>
    <lineage>
        <taxon>Bacteria</taxon>
        <taxon>Pseudomonadati</taxon>
        <taxon>Pseudomonadota</taxon>
        <taxon>Betaproteobacteria</taxon>
        <taxon>Nitrosomonadales</taxon>
        <taxon>Methylophilaceae</taxon>
        <taxon>Methylotenera</taxon>
    </lineage>
</organism>
<feature type="binding site" evidence="6">
    <location>
        <position position="133"/>
    </location>
    <ligand>
        <name>Fe cation</name>
        <dbReference type="ChEBI" id="CHEBI:24875"/>
    </ligand>
</feature>